<gene>
    <name evidence="2" type="ORF">Defa_21070</name>
</gene>
<accession>A0ABQ0E9Y5</accession>
<dbReference type="EMBL" id="BAAFSG010000001">
    <property type="protein sequence ID" value="GAB1254620.1"/>
    <property type="molecule type" value="Genomic_DNA"/>
</dbReference>
<comment type="caution">
    <text evidence="2">The sequence shown here is derived from an EMBL/GenBank/DDBJ whole genome shotgun (WGS) entry which is preliminary data.</text>
</comment>
<protein>
    <recommendedName>
        <fullName evidence="1">Mor transcription activator domain-containing protein</fullName>
    </recommendedName>
</protein>
<evidence type="ECO:0000313" key="2">
    <source>
        <dbReference type="EMBL" id="GAB1254620.1"/>
    </source>
</evidence>
<name>A0ABQ0E9Y5_9BACT</name>
<dbReference type="InterPro" id="IPR014875">
    <property type="entry name" value="Mor_transcription_activator"/>
</dbReference>
<dbReference type="Proteomes" id="UP001628192">
    <property type="component" value="Unassembled WGS sequence"/>
</dbReference>
<reference evidence="2 3" key="1">
    <citation type="journal article" date="2025" name="Int. J. Syst. Evol. Microbiol.">
        <title>Desulfovibrio falkowii sp. nov., Porphyromonas miyakawae sp. nov., Mediterraneibacter flintii sp. nov. and Owariibacterium komagatae gen. nov., sp. nov., isolated from human faeces.</title>
        <authorList>
            <person name="Hamaguchi T."/>
            <person name="Ohara M."/>
            <person name="Hisatomi A."/>
            <person name="Sekiguchi K."/>
            <person name="Takeda J.I."/>
            <person name="Ueyama J."/>
            <person name="Ito M."/>
            <person name="Nishiwaki H."/>
            <person name="Ogi T."/>
            <person name="Hirayama M."/>
            <person name="Ohkuma M."/>
            <person name="Sakamoto M."/>
            <person name="Ohno K."/>
        </authorList>
    </citation>
    <scope>NUCLEOTIDE SEQUENCE [LARGE SCALE GENOMIC DNA]</scope>
    <source>
        <strain evidence="2 3">13CB8C</strain>
    </source>
</reference>
<dbReference type="Pfam" id="PF08765">
    <property type="entry name" value="Mor"/>
    <property type="match status" value="1"/>
</dbReference>
<keyword evidence="3" id="KW-1185">Reference proteome</keyword>
<dbReference type="SUPFAM" id="SSF46689">
    <property type="entry name" value="Homeodomain-like"/>
    <property type="match status" value="1"/>
</dbReference>
<feature type="domain" description="Mor transcription activator" evidence="1">
    <location>
        <begin position="73"/>
        <end position="151"/>
    </location>
</feature>
<proteinExistence type="predicted"/>
<sequence>MPTAAEYFDSMRAMQSACTTSLKTLDFAILPPSAQELARLLGLPTALTMVDLYGGLTLRIPHGNTPLGLETLHDLANHLGDPSAKALAQKYAGTALVVPNCKKAMQKARDAAILEDRRALAAEGLSERALVQCLVLKYRLTERYVWRIFKKPAPDPPPPAQQQASLM</sequence>
<dbReference type="InterPro" id="IPR009057">
    <property type="entry name" value="Homeodomain-like_sf"/>
</dbReference>
<evidence type="ECO:0000313" key="3">
    <source>
        <dbReference type="Proteomes" id="UP001628192"/>
    </source>
</evidence>
<organism evidence="2 3">
    <name type="scientific">Desulfovibrio falkowii</name>
    <dbReference type="NCBI Taxonomy" id="3136602"/>
    <lineage>
        <taxon>Bacteria</taxon>
        <taxon>Pseudomonadati</taxon>
        <taxon>Thermodesulfobacteriota</taxon>
        <taxon>Desulfovibrionia</taxon>
        <taxon>Desulfovibrionales</taxon>
        <taxon>Desulfovibrionaceae</taxon>
        <taxon>Desulfovibrio</taxon>
    </lineage>
</organism>
<evidence type="ECO:0000259" key="1">
    <source>
        <dbReference type="Pfam" id="PF08765"/>
    </source>
</evidence>
<dbReference type="RefSeq" id="WP_407844879.1">
    <property type="nucleotide sequence ID" value="NZ_BAAFSG010000001.1"/>
</dbReference>